<dbReference type="Gene3D" id="3.60.21.70">
    <property type="entry name" value="PhoD-like phosphatase"/>
    <property type="match status" value="1"/>
</dbReference>
<evidence type="ECO:0000256" key="1">
    <source>
        <dbReference type="SAM" id="SignalP"/>
    </source>
</evidence>
<dbReference type="InterPro" id="IPR029052">
    <property type="entry name" value="Metallo-depent_PP-like"/>
</dbReference>
<gene>
    <name evidence="4" type="ORF">GGQ61_000118</name>
</gene>
<dbReference type="EC" id="3.1.3.1" evidence="4"/>
<protein>
    <submittedName>
        <fullName evidence="4">Alkaline phosphatase D</fullName>
        <ecNumber evidence="4">3.1.3.1</ecNumber>
    </submittedName>
</protein>
<feature type="domain" description="Phospholipase D N-terminal" evidence="3">
    <location>
        <begin position="32"/>
        <end position="118"/>
    </location>
</feature>
<dbReference type="Pfam" id="PF16655">
    <property type="entry name" value="PhoD_N"/>
    <property type="match status" value="1"/>
</dbReference>
<dbReference type="PROSITE" id="PS51318">
    <property type="entry name" value="TAT"/>
    <property type="match status" value="1"/>
</dbReference>
<dbReference type="GO" id="GO:0004035">
    <property type="term" value="F:alkaline phosphatase activity"/>
    <property type="evidence" value="ECO:0007669"/>
    <property type="project" value="UniProtKB-EC"/>
</dbReference>
<evidence type="ECO:0000313" key="5">
    <source>
        <dbReference type="Proteomes" id="UP000530564"/>
    </source>
</evidence>
<dbReference type="Gene3D" id="2.60.40.380">
    <property type="entry name" value="Purple acid phosphatase-like, N-terminal"/>
    <property type="match status" value="1"/>
</dbReference>
<feature type="domain" description="PhoD-like phosphatase metallophosphatase" evidence="2">
    <location>
        <begin position="129"/>
        <end position="504"/>
    </location>
</feature>
<evidence type="ECO:0000313" key="4">
    <source>
        <dbReference type="EMBL" id="MBB3889421.1"/>
    </source>
</evidence>
<dbReference type="SUPFAM" id="SSF56300">
    <property type="entry name" value="Metallo-dependent phosphatases"/>
    <property type="match status" value="1"/>
</dbReference>
<dbReference type="RefSeq" id="WP_183769433.1">
    <property type="nucleotide sequence ID" value="NZ_JACIDK010000001.1"/>
</dbReference>
<keyword evidence="5" id="KW-1185">Reference proteome</keyword>
<dbReference type="PANTHER" id="PTHR43606:SF2">
    <property type="entry name" value="ALKALINE PHOSPHATASE FAMILY PROTEIN (AFU_ORTHOLOGUE AFUA_5G03860)"/>
    <property type="match status" value="1"/>
</dbReference>
<organism evidence="4 5">
    <name type="scientific">Phenylobacterium haematophilum</name>
    <dbReference type="NCBI Taxonomy" id="98513"/>
    <lineage>
        <taxon>Bacteria</taxon>
        <taxon>Pseudomonadati</taxon>
        <taxon>Pseudomonadota</taxon>
        <taxon>Alphaproteobacteria</taxon>
        <taxon>Caulobacterales</taxon>
        <taxon>Caulobacteraceae</taxon>
        <taxon>Phenylobacterium</taxon>
    </lineage>
</organism>
<keyword evidence="4" id="KW-0378">Hydrolase</keyword>
<dbReference type="Proteomes" id="UP000530564">
    <property type="component" value="Unassembled WGS sequence"/>
</dbReference>
<evidence type="ECO:0000259" key="2">
    <source>
        <dbReference type="Pfam" id="PF09423"/>
    </source>
</evidence>
<dbReference type="InterPro" id="IPR032093">
    <property type="entry name" value="PhoD_N"/>
</dbReference>
<sequence>MALDRRTLIGTGLALSAASAGPASAAPAPFQHGVASGEPAATSVLLWTRLTGVGEASGRWRVARDPQMRDVAAQGEFTARAERDFTIKVELAGLQPGTDYWYQFEAAGAASPVGRTRTLAIGRLDDLNLVVACCAMYTMGRFHGYRAIAERPKLDAVLFVGDYIYEYGASNYPGMATLRPADPPHDTLTLSDYRRRFAQARIDPDLQAAHARAPWICTWDDHEIANDDWTGGAQGHAAERQGDWEIRKTAAVRAYYEWMPIRDPEPNDPYAIQRAAAFGDLATLIVPETRLKARDQQLSVQRDLDFTTGPDGAKVPDIEGFRRKIAAPEREMLGAQQLDWLAREVEGSVAAGRPWVLLGSATIMGDYDYPDMSDFAPASGQLRGFFEMTRLQIPLLNLDAWSGYGAERQRLYDILRRTGANTVVLSGDSHMAFANELHDAQGQVALEVAATTITGPSLGAVLAMNDAPLGERLAAKNRDIAWCDHRAIGFIALRLTRETVETEFVSVVDPRGPDAGVRVARRATAVAGQPWRFDQKV</sequence>
<dbReference type="AlphaFoldDB" id="A0A839ZVM0"/>
<dbReference type="InterPro" id="IPR018946">
    <property type="entry name" value="PhoD-like_MPP"/>
</dbReference>
<name>A0A839ZVM0_9CAUL</name>
<reference evidence="4 5" key="1">
    <citation type="submission" date="2020-08" db="EMBL/GenBank/DDBJ databases">
        <title>Genomic Encyclopedia of Type Strains, Phase IV (KMG-IV): sequencing the most valuable type-strain genomes for metagenomic binning, comparative biology and taxonomic classification.</title>
        <authorList>
            <person name="Goeker M."/>
        </authorList>
    </citation>
    <scope>NUCLEOTIDE SEQUENCE [LARGE SCALE GENOMIC DNA]</scope>
    <source>
        <strain evidence="4 5">DSM 21793</strain>
    </source>
</reference>
<feature type="signal peptide" evidence="1">
    <location>
        <begin position="1"/>
        <end position="25"/>
    </location>
</feature>
<dbReference type="CDD" id="cd07389">
    <property type="entry name" value="MPP_PhoD"/>
    <property type="match status" value="1"/>
</dbReference>
<feature type="chain" id="PRO_5032306679" evidence="1">
    <location>
        <begin position="26"/>
        <end position="537"/>
    </location>
</feature>
<accession>A0A839ZVM0</accession>
<dbReference type="InterPro" id="IPR052900">
    <property type="entry name" value="Phospholipid_Metab_Enz"/>
</dbReference>
<evidence type="ECO:0000259" key="3">
    <source>
        <dbReference type="Pfam" id="PF16655"/>
    </source>
</evidence>
<dbReference type="EMBL" id="JACIDK010000001">
    <property type="protein sequence ID" value="MBB3889421.1"/>
    <property type="molecule type" value="Genomic_DNA"/>
</dbReference>
<dbReference type="PANTHER" id="PTHR43606">
    <property type="entry name" value="PHOSPHATASE, PUTATIVE (AFU_ORTHOLOGUE AFUA_6G08710)-RELATED"/>
    <property type="match status" value="1"/>
</dbReference>
<keyword evidence="1" id="KW-0732">Signal</keyword>
<comment type="caution">
    <text evidence="4">The sequence shown here is derived from an EMBL/GenBank/DDBJ whole genome shotgun (WGS) entry which is preliminary data.</text>
</comment>
<dbReference type="Pfam" id="PF09423">
    <property type="entry name" value="PhoD"/>
    <property type="match status" value="1"/>
</dbReference>
<dbReference type="InterPro" id="IPR006311">
    <property type="entry name" value="TAT_signal"/>
</dbReference>
<proteinExistence type="predicted"/>
<dbReference type="InterPro" id="IPR038607">
    <property type="entry name" value="PhoD-like_sf"/>
</dbReference>